<evidence type="ECO:0000313" key="3">
    <source>
        <dbReference type="Proteomes" id="UP000887540"/>
    </source>
</evidence>
<protein>
    <submittedName>
        <fullName evidence="4">Uncharacterized protein</fullName>
    </submittedName>
</protein>
<keyword evidence="2" id="KW-0732">Signal</keyword>
<dbReference type="Proteomes" id="UP000887540">
    <property type="component" value="Unplaced"/>
</dbReference>
<feature type="chain" id="PRO_5036918023" evidence="2">
    <location>
        <begin position="22"/>
        <end position="258"/>
    </location>
</feature>
<reference evidence="4" key="1">
    <citation type="submission" date="2022-11" db="UniProtKB">
        <authorList>
            <consortium name="WormBaseParasite"/>
        </authorList>
    </citation>
    <scope>IDENTIFICATION</scope>
</reference>
<dbReference type="AlphaFoldDB" id="A0A914E4V0"/>
<feature type="signal peptide" evidence="2">
    <location>
        <begin position="1"/>
        <end position="21"/>
    </location>
</feature>
<keyword evidence="1" id="KW-0812">Transmembrane</keyword>
<evidence type="ECO:0000256" key="2">
    <source>
        <dbReference type="SAM" id="SignalP"/>
    </source>
</evidence>
<evidence type="ECO:0000256" key="1">
    <source>
        <dbReference type="SAM" id="Phobius"/>
    </source>
</evidence>
<accession>A0A914E4V0</accession>
<keyword evidence="3" id="KW-1185">Reference proteome</keyword>
<organism evidence="3 4">
    <name type="scientific">Acrobeloides nanus</name>
    <dbReference type="NCBI Taxonomy" id="290746"/>
    <lineage>
        <taxon>Eukaryota</taxon>
        <taxon>Metazoa</taxon>
        <taxon>Ecdysozoa</taxon>
        <taxon>Nematoda</taxon>
        <taxon>Chromadorea</taxon>
        <taxon>Rhabditida</taxon>
        <taxon>Tylenchina</taxon>
        <taxon>Cephalobomorpha</taxon>
        <taxon>Cephaloboidea</taxon>
        <taxon>Cephalobidae</taxon>
        <taxon>Acrobeloides</taxon>
    </lineage>
</organism>
<dbReference type="WBParaSite" id="ACRNAN_scaffold5505.g9468.t1">
    <property type="protein sequence ID" value="ACRNAN_scaffold5505.g9468.t1"/>
    <property type="gene ID" value="ACRNAN_scaffold5505.g9468"/>
</dbReference>
<proteinExistence type="predicted"/>
<name>A0A914E4V0_9BILA</name>
<keyword evidence="1" id="KW-0472">Membrane</keyword>
<feature type="transmembrane region" description="Helical" evidence="1">
    <location>
        <begin position="198"/>
        <end position="225"/>
    </location>
</feature>
<evidence type="ECO:0000313" key="4">
    <source>
        <dbReference type="WBParaSite" id="ACRNAN_scaffold5505.g9468.t1"/>
    </source>
</evidence>
<keyword evidence="1" id="KW-1133">Transmembrane helix</keyword>
<sequence length="258" mass="30601">MDFHLQIFVPLFALLYLDAIAKNCDEMHLLNEDLLDFDLPKKIDADKRMRDQFMASVTGVATSGEAMDWCNRFMCYYNYLMRLLLDAVKSCTDYDVFNNHSNWYWNPNNNWMAPFIFVVESDKIKEDYKILRNLHDTSWPFDQYHLVMNMAISGWASNYIKHELYDYKIHDKRREERIPVVPTKSTSAQVSVLPQISLTMLLVVPIVIVTFILVVGGIYLWWYLVQKPKDDERAKMARKEIIARQNEVVRSFKYEEKI</sequence>